<dbReference type="KEGG" id="goe:100899538"/>
<evidence type="ECO:0000256" key="5">
    <source>
        <dbReference type="PIRSR" id="PIRSR000097-2"/>
    </source>
</evidence>
<reference evidence="9" key="1">
    <citation type="submission" date="2025-08" db="UniProtKB">
        <authorList>
            <consortium name="RefSeq"/>
        </authorList>
    </citation>
    <scope>IDENTIFICATION</scope>
</reference>
<dbReference type="AlphaFoldDB" id="A0AAJ6QP50"/>
<feature type="domain" description="NADP-dependent oxidoreductase" evidence="7">
    <location>
        <begin position="19"/>
        <end position="289"/>
    </location>
</feature>
<dbReference type="RefSeq" id="XP_003739185.1">
    <property type="nucleotide sequence ID" value="XM_003739137.2"/>
</dbReference>
<evidence type="ECO:0000256" key="6">
    <source>
        <dbReference type="PIRSR" id="PIRSR000097-3"/>
    </source>
</evidence>
<organism evidence="8 9">
    <name type="scientific">Galendromus occidentalis</name>
    <name type="common">western predatory mite</name>
    <dbReference type="NCBI Taxonomy" id="34638"/>
    <lineage>
        <taxon>Eukaryota</taxon>
        <taxon>Metazoa</taxon>
        <taxon>Ecdysozoa</taxon>
        <taxon>Arthropoda</taxon>
        <taxon>Chelicerata</taxon>
        <taxon>Arachnida</taxon>
        <taxon>Acari</taxon>
        <taxon>Parasitiformes</taxon>
        <taxon>Mesostigmata</taxon>
        <taxon>Gamasina</taxon>
        <taxon>Phytoseioidea</taxon>
        <taxon>Phytoseiidae</taxon>
        <taxon>Typhlodrominae</taxon>
        <taxon>Galendromus</taxon>
    </lineage>
</organism>
<evidence type="ECO:0000256" key="3">
    <source>
        <dbReference type="ARBA" id="ARBA00023002"/>
    </source>
</evidence>
<feature type="site" description="Lowers pKa of active site Tyr" evidence="6">
    <location>
        <position position="81"/>
    </location>
</feature>
<dbReference type="PANTHER" id="PTHR11732">
    <property type="entry name" value="ALDO/KETO REDUCTASE"/>
    <property type="match status" value="1"/>
</dbReference>
<feature type="binding site" evidence="5">
    <location>
        <position position="110"/>
    </location>
    <ligand>
        <name>substrate</name>
    </ligand>
</feature>
<name>A0AAJ6QP50_9ACAR</name>
<keyword evidence="3" id="KW-0560">Oxidoreductase</keyword>
<dbReference type="Proteomes" id="UP000694867">
    <property type="component" value="Unplaced"/>
</dbReference>
<sequence>MPITIPKVKLSDGNEIPLLGLGTYKSGTGEVYRAVCDAIDIGYRHIDCALAYENEAEIGRAIKDKIAEGVVKREDLFITSKCWNTYRSEELRPKGLEKTLTDLTSMYLIHWPFSWQEGGPLFPQDADGNYPSTDVDYVDVWKSLEEYQKAGKVKSIGVSNFNHEQIERVLKEGSVKPVVNQIENHAYLQQEKLCAYCDSKGIVVTAYCPLAGPYKPFDADGPILMEHPDVKSIAVAWGKSVAQILLRFLVQRNIVVIPKSVTRERILNNAQIFDFELSQEDMAKLRALDRGIRMVPFTQMKNHKYFPFGLEY</sequence>
<evidence type="ECO:0000256" key="2">
    <source>
        <dbReference type="ARBA" id="ARBA00022857"/>
    </source>
</evidence>
<proteinExistence type="inferred from homology"/>
<dbReference type="InterPro" id="IPR036812">
    <property type="entry name" value="NAD(P)_OxRdtase_dom_sf"/>
</dbReference>
<evidence type="ECO:0000256" key="1">
    <source>
        <dbReference type="ARBA" id="ARBA00007905"/>
    </source>
</evidence>
<dbReference type="GeneID" id="100899538"/>
<evidence type="ECO:0000313" key="9">
    <source>
        <dbReference type="RefSeq" id="XP_003739185.1"/>
    </source>
</evidence>
<dbReference type="PRINTS" id="PR00069">
    <property type="entry name" value="ALDKETRDTASE"/>
</dbReference>
<dbReference type="InterPro" id="IPR018170">
    <property type="entry name" value="Aldo/ket_reductase_CS"/>
</dbReference>
<protein>
    <submittedName>
        <fullName evidence="9">Aldo-keto reductase family 1 member B1</fullName>
    </submittedName>
</protein>
<dbReference type="SUPFAM" id="SSF51430">
    <property type="entry name" value="NAD(P)-linked oxidoreductase"/>
    <property type="match status" value="1"/>
</dbReference>
<dbReference type="InterPro" id="IPR023210">
    <property type="entry name" value="NADP_OxRdtase_dom"/>
</dbReference>
<feature type="active site" description="Proton donor" evidence="4">
    <location>
        <position position="52"/>
    </location>
</feature>
<dbReference type="Pfam" id="PF00248">
    <property type="entry name" value="Aldo_ket_red"/>
    <property type="match status" value="1"/>
</dbReference>
<comment type="similarity">
    <text evidence="1">Belongs to the aldo/keto reductase family.</text>
</comment>
<dbReference type="GO" id="GO:0016491">
    <property type="term" value="F:oxidoreductase activity"/>
    <property type="evidence" value="ECO:0007669"/>
    <property type="project" value="UniProtKB-KW"/>
</dbReference>
<dbReference type="PIRSF" id="PIRSF000097">
    <property type="entry name" value="AKR"/>
    <property type="match status" value="1"/>
</dbReference>
<keyword evidence="2" id="KW-0521">NADP</keyword>
<accession>A0AAJ6QP50</accession>
<evidence type="ECO:0000313" key="8">
    <source>
        <dbReference type="Proteomes" id="UP000694867"/>
    </source>
</evidence>
<dbReference type="Gene3D" id="3.20.20.100">
    <property type="entry name" value="NADP-dependent oxidoreductase domain"/>
    <property type="match status" value="1"/>
</dbReference>
<evidence type="ECO:0000256" key="4">
    <source>
        <dbReference type="PIRSR" id="PIRSR000097-1"/>
    </source>
</evidence>
<evidence type="ECO:0000259" key="7">
    <source>
        <dbReference type="Pfam" id="PF00248"/>
    </source>
</evidence>
<dbReference type="PROSITE" id="PS00798">
    <property type="entry name" value="ALDOKETO_REDUCTASE_1"/>
    <property type="match status" value="1"/>
</dbReference>
<dbReference type="FunFam" id="3.20.20.100:FF:000006">
    <property type="entry name" value="Aldo-keto reductase family 1 member A1"/>
    <property type="match status" value="1"/>
</dbReference>
<dbReference type="InterPro" id="IPR020471">
    <property type="entry name" value="AKR"/>
</dbReference>
<gene>
    <name evidence="9" type="primary">LOC100899538</name>
</gene>
<keyword evidence="8" id="KW-1185">Reference proteome</keyword>
<dbReference type="PROSITE" id="PS00062">
    <property type="entry name" value="ALDOKETO_REDUCTASE_2"/>
    <property type="match status" value="1"/>
</dbReference>